<comment type="caution">
    <text evidence="1">The sequence shown here is derived from an EMBL/GenBank/DDBJ whole genome shotgun (WGS) entry which is preliminary data.</text>
</comment>
<dbReference type="Proteomes" id="UP001516400">
    <property type="component" value="Unassembled WGS sequence"/>
</dbReference>
<sequence length="90" mass="10242">MSVYVAMSSQRVKSLDEEQEDECMKQPADVPSKQARVAVEILRIFLERTGDVPDSVFSSIISIEDIINMQEAITLKQKKTTDFFAICRLE</sequence>
<protein>
    <submittedName>
        <fullName evidence="1">Uncharacterized protein</fullName>
    </submittedName>
</protein>
<name>A0ABD2NKM7_9CUCU</name>
<dbReference type="AlphaFoldDB" id="A0ABD2NKM7"/>
<reference evidence="1 2" key="1">
    <citation type="journal article" date="2021" name="BMC Biol.">
        <title>Horizontally acquired antibacterial genes associated with adaptive radiation of ladybird beetles.</title>
        <authorList>
            <person name="Li H.S."/>
            <person name="Tang X.F."/>
            <person name="Huang Y.H."/>
            <person name="Xu Z.Y."/>
            <person name="Chen M.L."/>
            <person name="Du X.Y."/>
            <person name="Qiu B.Y."/>
            <person name="Chen P.T."/>
            <person name="Zhang W."/>
            <person name="Slipinski A."/>
            <person name="Escalona H.E."/>
            <person name="Waterhouse R.M."/>
            <person name="Zwick A."/>
            <person name="Pang H."/>
        </authorList>
    </citation>
    <scope>NUCLEOTIDE SEQUENCE [LARGE SCALE GENOMIC DNA]</scope>
    <source>
        <strain evidence="1">SYSU2018</strain>
    </source>
</reference>
<organism evidence="1 2">
    <name type="scientific">Cryptolaemus montrouzieri</name>
    <dbReference type="NCBI Taxonomy" id="559131"/>
    <lineage>
        <taxon>Eukaryota</taxon>
        <taxon>Metazoa</taxon>
        <taxon>Ecdysozoa</taxon>
        <taxon>Arthropoda</taxon>
        <taxon>Hexapoda</taxon>
        <taxon>Insecta</taxon>
        <taxon>Pterygota</taxon>
        <taxon>Neoptera</taxon>
        <taxon>Endopterygota</taxon>
        <taxon>Coleoptera</taxon>
        <taxon>Polyphaga</taxon>
        <taxon>Cucujiformia</taxon>
        <taxon>Coccinelloidea</taxon>
        <taxon>Coccinellidae</taxon>
        <taxon>Scymninae</taxon>
        <taxon>Scymnini</taxon>
        <taxon>Cryptolaemus</taxon>
    </lineage>
</organism>
<dbReference type="EMBL" id="JABFTP020000124">
    <property type="protein sequence ID" value="KAL3279208.1"/>
    <property type="molecule type" value="Genomic_DNA"/>
</dbReference>
<keyword evidence="2" id="KW-1185">Reference proteome</keyword>
<proteinExistence type="predicted"/>
<evidence type="ECO:0000313" key="1">
    <source>
        <dbReference type="EMBL" id="KAL3279208.1"/>
    </source>
</evidence>
<accession>A0ABD2NKM7</accession>
<evidence type="ECO:0000313" key="2">
    <source>
        <dbReference type="Proteomes" id="UP001516400"/>
    </source>
</evidence>
<gene>
    <name evidence="1" type="ORF">HHI36_016721</name>
</gene>